<dbReference type="Proteomes" id="UP000694300">
    <property type="component" value="Unassembled WGS sequence"/>
</dbReference>
<dbReference type="RefSeq" id="WP_218589016.1">
    <property type="nucleotide sequence ID" value="NZ_JADQDE010000001.1"/>
</dbReference>
<comment type="caution">
    <text evidence="2">The sequence shown here is derived from an EMBL/GenBank/DDBJ whole genome shotgun (WGS) entry which is preliminary data.</text>
</comment>
<organism evidence="2 3">
    <name type="scientific">Pseudonocardia oceani</name>
    <dbReference type="NCBI Taxonomy" id="2792013"/>
    <lineage>
        <taxon>Bacteria</taxon>
        <taxon>Bacillati</taxon>
        <taxon>Actinomycetota</taxon>
        <taxon>Actinomycetes</taxon>
        <taxon>Pseudonocardiales</taxon>
        <taxon>Pseudonocardiaceae</taxon>
        <taxon>Pseudonocardia</taxon>
    </lineage>
</organism>
<reference evidence="2 3" key="1">
    <citation type="submission" date="2020-11" db="EMBL/GenBank/DDBJ databases">
        <title>Pseudonocardia abyssalis sp. nov. and Pseudonocardia oceani sp. nov., description and phylogenomic analysis of two novel actinomycetes isolated from the deep Southern Ocean.</title>
        <authorList>
            <person name="Parra J."/>
        </authorList>
    </citation>
    <scope>NUCLEOTIDE SEQUENCE [LARGE SCALE GENOMIC DNA]</scope>
    <source>
        <strain evidence="3">KRD185</strain>
    </source>
</reference>
<feature type="domain" description="Amidohydrolase-related" evidence="1">
    <location>
        <begin position="61"/>
        <end position="408"/>
    </location>
</feature>
<sequence length="474" mass="50634">MPSSWLLIENGTVVDGTGAAASAGTSVLVEDGRIVRVGPDATADAVPRGEPLTRIDATGKTVMPGLIDAHCHMTYGESRSEEEIDLYTSPELRTLKAAFHAQKVLRAGVTGISQPGGSYFIGVGLREAIKDGFVQGPRMTSAGRYISTSNSLTDWYPDSVGVPEGSIGILANTVDGMKDEVRRQVKAGVDLIKLADSPYGDYQAFTDDEMKIVADLAHQLGKKVTIHARGSAEVDAAVRAGIDWIMHGNVMTDETIGRLAESGTPLVPTLLLLANVADFGAQVGAPVDLRDGMKRMLEKTGDSLHRAHEAGVKMVLGTDTGFSVAPYGEWHARELELLMNYAGLSSLEAIQAGTQHGALMLGLDGEVGVIAPGMIADIIVVDGDPVEDITVLQDKRRIETVVQDGRVVVFDEAALERRWPHDRAQIYSVTDLTYDLVHGQAGEAGNGELAELDQSDARDLVADLQHRETSARMC</sequence>
<protein>
    <submittedName>
        <fullName evidence="2">Amidohydrolase family protein</fullName>
    </submittedName>
</protein>
<proteinExistence type="predicted"/>
<dbReference type="InterPro" id="IPR006680">
    <property type="entry name" value="Amidohydro-rel"/>
</dbReference>
<evidence type="ECO:0000313" key="2">
    <source>
        <dbReference type="EMBL" id="MBW0130612.1"/>
    </source>
</evidence>
<accession>A0ABS6UEE4</accession>
<evidence type="ECO:0000259" key="1">
    <source>
        <dbReference type="Pfam" id="PF01979"/>
    </source>
</evidence>
<dbReference type="CDD" id="cd01299">
    <property type="entry name" value="Met_dep_hydrolase_A"/>
    <property type="match status" value="1"/>
</dbReference>
<dbReference type="EMBL" id="JADQDF010000001">
    <property type="protein sequence ID" value="MBW0130612.1"/>
    <property type="molecule type" value="Genomic_DNA"/>
</dbReference>
<keyword evidence="3" id="KW-1185">Reference proteome</keyword>
<dbReference type="Pfam" id="PF01979">
    <property type="entry name" value="Amidohydro_1"/>
    <property type="match status" value="1"/>
</dbReference>
<name>A0ABS6UEE4_9PSEU</name>
<dbReference type="InterPro" id="IPR057744">
    <property type="entry name" value="OTAase-like"/>
</dbReference>
<dbReference type="InterPro" id="IPR051781">
    <property type="entry name" value="Metallo-dep_Hydrolase"/>
</dbReference>
<evidence type="ECO:0000313" key="3">
    <source>
        <dbReference type="Proteomes" id="UP000694300"/>
    </source>
</evidence>
<dbReference type="PANTHER" id="PTHR43135">
    <property type="entry name" value="ALPHA-D-RIBOSE 1-METHYLPHOSPHONATE 5-TRIPHOSPHATE DIPHOSPHATASE"/>
    <property type="match status" value="1"/>
</dbReference>
<gene>
    <name evidence="2" type="ORF">I4I82_23485</name>
</gene>
<dbReference type="PANTHER" id="PTHR43135:SF3">
    <property type="entry name" value="ALPHA-D-RIBOSE 1-METHYLPHOSPHONATE 5-TRIPHOSPHATE DIPHOSPHATASE"/>
    <property type="match status" value="1"/>
</dbReference>